<dbReference type="STRING" id="1392255.A0A2I1C9N0"/>
<dbReference type="Proteomes" id="UP000234474">
    <property type="component" value="Unassembled WGS sequence"/>
</dbReference>
<dbReference type="SMART" id="SM00355">
    <property type="entry name" value="ZnF_C2H2"/>
    <property type="match status" value="2"/>
</dbReference>
<feature type="region of interest" description="Disordered" evidence="6">
    <location>
        <begin position="1"/>
        <end position="94"/>
    </location>
</feature>
<evidence type="ECO:0000259" key="7">
    <source>
        <dbReference type="PROSITE" id="PS50157"/>
    </source>
</evidence>
<feature type="compositionally biased region" description="Low complexity" evidence="6">
    <location>
        <begin position="29"/>
        <end position="45"/>
    </location>
</feature>
<dbReference type="InterPro" id="IPR013087">
    <property type="entry name" value="Znf_C2H2_type"/>
</dbReference>
<comment type="caution">
    <text evidence="8">The sequence shown here is derived from an EMBL/GenBank/DDBJ whole genome shotgun (WGS) entry which is preliminary data.</text>
</comment>
<dbReference type="OMA" id="DARWAMG"/>
<proteinExistence type="predicted"/>
<organism evidence="8 9">
    <name type="scientific">Aspergillus novofumigatus (strain IBT 16806)</name>
    <dbReference type="NCBI Taxonomy" id="1392255"/>
    <lineage>
        <taxon>Eukaryota</taxon>
        <taxon>Fungi</taxon>
        <taxon>Dikarya</taxon>
        <taxon>Ascomycota</taxon>
        <taxon>Pezizomycotina</taxon>
        <taxon>Eurotiomycetes</taxon>
        <taxon>Eurotiomycetidae</taxon>
        <taxon>Eurotiales</taxon>
        <taxon>Aspergillaceae</taxon>
        <taxon>Aspergillus</taxon>
        <taxon>Aspergillus subgen. Fumigati</taxon>
    </lineage>
</organism>
<keyword evidence="1" id="KW-0479">Metal-binding</keyword>
<dbReference type="PROSITE" id="PS00028">
    <property type="entry name" value="ZINC_FINGER_C2H2_1"/>
    <property type="match status" value="1"/>
</dbReference>
<dbReference type="Pfam" id="PF00096">
    <property type="entry name" value="zf-C2H2"/>
    <property type="match status" value="1"/>
</dbReference>
<dbReference type="OrthoDB" id="6365676at2759"/>
<feature type="region of interest" description="Disordered" evidence="6">
    <location>
        <begin position="207"/>
        <end position="286"/>
    </location>
</feature>
<feature type="compositionally biased region" description="Polar residues" evidence="6">
    <location>
        <begin position="246"/>
        <end position="261"/>
    </location>
</feature>
<keyword evidence="3 5" id="KW-0863">Zinc-finger</keyword>
<gene>
    <name evidence="8" type="ORF">P174DRAFT_179915</name>
</gene>
<accession>A0A2I1C9N0</accession>
<evidence type="ECO:0000256" key="5">
    <source>
        <dbReference type="PROSITE-ProRule" id="PRU00042"/>
    </source>
</evidence>
<feature type="compositionally biased region" description="Basic and acidic residues" evidence="6">
    <location>
        <begin position="218"/>
        <end position="233"/>
    </location>
</feature>
<keyword evidence="2" id="KW-0677">Repeat</keyword>
<reference evidence="9" key="1">
    <citation type="journal article" date="2018" name="Proc. Natl. Acad. Sci. U.S.A.">
        <title>Linking secondary metabolites to gene clusters through genome sequencing of six diverse Aspergillus species.</title>
        <authorList>
            <person name="Kaerboelling I."/>
            <person name="Vesth T.C."/>
            <person name="Frisvad J.C."/>
            <person name="Nybo J.L."/>
            <person name="Theobald S."/>
            <person name="Kuo A."/>
            <person name="Bowyer P."/>
            <person name="Matsuda Y."/>
            <person name="Mondo S."/>
            <person name="Lyhne E.K."/>
            <person name="Kogle M.E."/>
            <person name="Clum A."/>
            <person name="Lipzen A."/>
            <person name="Salamov A."/>
            <person name="Ngan C.Y."/>
            <person name="Daum C."/>
            <person name="Chiniquy J."/>
            <person name="Barry K."/>
            <person name="LaButti K."/>
            <person name="Haridas S."/>
            <person name="Simmons B.A."/>
            <person name="Magnuson J.K."/>
            <person name="Mortensen U.H."/>
            <person name="Larsen T.O."/>
            <person name="Grigoriev I.V."/>
            <person name="Baker S.E."/>
            <person name="Andersen M.R."/>
        </authorList>
    </citation>
    <scope>NUCLEOTIDE SEQUENCE [LARGE SCALE GENOMIC DNA]</scope>
    <source>
        <strain evidence="9">IBT 16806</strain>
    </source>
</reference>
<evidence type="ECO:0000256" key="2">
    <source>
        <dbReference type="ARBA" id="ARBA00022737"/>
    </source>
</evidence>
<dbReference type="GO" id="GO:0000978">
    <property type="term" value="F:RNA polymerase II cis-regulatory region sequence-specific DNA binding"/>
    <property type="evidence" value="ECO:0007669"/>
    <property type="project" value="TreeGrafter"/>
</dbReference>
<sequence>MASCKSSFVSILNNDDHPSFAVRSSPGVSRQPSTSSSYSHQSEQQPRTLLPDYSYGAPYTESTARSPGRVTRQPFDPVSEAMQPASPGSSDCSSYDYITQNSAVSYYRSGRQDSYAYSPPTIAPAEKRLSGHSVSEPPSPPRSIGGSKDGAGAKGTRKNKYPCPFAASHGCSATFTTSGHAARHGKKHTGEKSVHCPICNKAFTRKDNMKQHIRTHRTHSEDMPSGTGDRDGEAASSRWAPGRTSPPYSHSRSTSQSQTDGNVYHRSTSTMNMTTSSGSQRRHSPY</sequence>
<dbReference type="GO" id="GO:0045944">
    <property type="term" value="P:positive regulation of transcription by RNA polymerase II"/>
    <property type="evidence" value="ECO:0007669"/>
    <property type="project" value="UniProtKB-ARBA"/>
</dbReference>
<dbReference type="FunFam" id="3.30.160.60:FF:001067">
    <property type="entry name" value="C2H2 transcription factor (Egr2)"/>
    <property type="match status" value="1"/>
</dbReference>
<dbReference type="GeneID" id="36528578"/>
<evidence type="ECO:0000256" key="4">
    <source>
        <dbReference type="ARBA" id="ARBA00022833"/>
    </source>
</evidence>
<dbReference type="GO" id="GO:0008270">
    <property type="term" value="F:zinc ion binding"/>
    <property type="evidence" value="ECO:0007669"/>
    <property type="project" value="UniProtKB-KW"/>
</dbReference>
<keyword evidence="9" id="KW-1185">Reference proteome</keyword>
<dbReference type="AlphaFoldDB" id="A0A2I1C9N0"/>
<dbReference type="InterPro" id="IPR050329">
    <property type="entry name" value="GLI_C2H2-zinc-finger"/>
</dbReference>
<evidence type="ECO:0000313" key="8">
    <source>
        <dbReference type="EMBL" id="PKX94347.1"/>
    </source>
</evidence>
<feature type="domain" description="C2H2-type" evidence="7">
    <location>
        <begin position="161"/>
        <end position="193"/>
    </location>
</feature>
<dbReference type="Gene3D" id="3.30.160.60">
    <property type="entry name" value="Classic Zinc Finger"/>
    <property type="match status" value="2"/>
</dbReference>
<dbReference type="GO" id="GO:0005634">
    <property type="term" value="C:nucleus"/>
    <property type="evidence" value="ECO:0007669"/>
    <property type="project" value="UniProtKB-ARBA"/>
</dbReference>
<dbReference type="PROSITE" id="PS50157">
    <property type="entry name" value="ZINC_FINGER_C2H2_2"/>
    <property type="match status" value="2"/>
</dbReference>
<evidence type="ECO:0000256" key="6">
    <source>
        <dbReference type="SAM" id="MobiDB-lite"/>
    </source>
</evidence>
<protein>
    <submittedName>
        <fullName evidence="8">Putative C2H2 transcription factor</fullName>
    </submittedName>
</protein>
<dbReference type="RefSeq" id="XP_024682942.1">
    <property type="nucleotide sequence ID" value="XM_024821252.1"/>
</dbReference>
<evidence type="ECO:0000256" key="3">
    <source>
        <dbReference type="ARBA" id="ARBA00022771"/>
    </source>
</evidence>
<dbReference type="PANTHER" id="PTHR19818">
    <property type="entry name" value="ZINC FINGER PROTEIN ZIC AND GLI"/>
    <property type="match status" value="1"/>
</dbReference>
<dbReference type="PANTHER" id="PTHR19818:SF139">
    <property type="entry name" value="PAIR-RULE PROTEIN ODD-PAIRED"/>
    <property type="match status" value="1"/>
</dbReference>
<evidence type="ECO:0000256" key="1">
    <source>
        <dbReference type="ARBA" id="ARBA00022723"/>
    </source>
</evidence>
<keyword evidence="4" id="KW-0862">Zinc</keyword>
<dbReference type="SUPFAM" id="SSF57667">
    <property type="entry name" value="beta-beta-alpha zinc fingers"/>
    <property type="match status" value="1"/>
</dbReference>
<feature type="compositionally biased region" description="Low complexity" evidence="6">
    <location>
        <begin position="267"/>
        <end position="277"/>
    </location>
</feature>
<evidence type="ECO:0000313" key="9">
    <source>
        <dbReference type="Proteomes" id="UP000234474"/>
    </source>
</evidence>
<dbReference type="InterPro" id="IPR036236">
    <property type="entry name" value="Znf_C2H2_sf"/>
</dbReference>
<feature type="compositionally biased region" description="Polar residues" evidence="6">
    <location>
        <begin position="1"/>
        <end position="13"/>
    </location>
</feature>
<dbReference type="VEuPathDB" id="FungiDB:P174DRAFT_179915"/>
<dbReference type="EMBL" id="MSZS01000004">
    <property type="protein sequence ID" value="PKX94347.1"/>
    <property type="molecule type" value="Genomic_DNA"/>
</dbReference>
<feature type="region of interest" description="Disordered" evidence="6">
    <location>
        <begin position="113"/>
        <end position="160"/>
    </location>
</feature>
<name>A0A2I1C9N0_ASPN1</name>
<dbReference type="GO" id="GO:0000981">
    <property type="term" value="F:DNA-binding transcription factor activity, RNA polymerase II-specific"/>
    <property type="evidence" value="ECO:0007669"/>
    <property type="project" value="TreeGrafter"/>
</dbReference>
<feature type="domain" description="C2H2-type" evidence="7">
    <location>
        <begin position="194"/>
        <end position="224"/>
    </location>
</feature>